<gene>
    <name evidence="5" type="ORF">HJC23_000648</name>
</gene>
<sequence length="417" mass="47037">MASITAPSKNKEGLPHSLVEDPESIFNVSGTWAHSEHEAFKQGILKCGWSRWKEIQEGYVPTRTKSQIKSHAQKFELHHPEEANMLKNKEYTNDLMGKVHATKVHRKLKIPKKALTHQAKMVKHTPEEDLNGVCAILQKLSREQVQGILAKLNIDVPQSPLGADATTPSHLTGAQASIHYFHDQLSHPNLAARVSPTNEYEQSGDDIFGMDGLELFGEDVLLPDNVVLSQDINFHREEIKVGDHYRKICCLLNQRADFNNAKECIMMENFEKKVLSKGPLMRVRLTSLIQHHIESNWWKGDASSVTAPIRGDAKSQDIRRNQQEVEHLVALLVIMYDLEEWRVLSSPGNVFELGDIYALVHKAAEMWTRIKVSLMRGGYTLFGGENGAYRASLINSMVDSLAKFCQELEASCLLDLE</sequence>
<accession>A0ABD3Q736</accession>
<dbReference type="InterPro" id="IPR001005">
    <property type="entry name" value="SANT/Myb"/>
</dbReference>
<dbReference type="AlphaFoldDB" id="A0ABD3Q736"/>
<dbReference type="PANTHER" id="PTHR44042:SF67">
    <property type="entry name" value="MYB-LIKE PROTEIN I"/>
    <property type="match status" value="1"/>
</dbReference>
<dbReference type="InterPro" id="IPR009057">
    <property type="entry name" value="Homeodomain-like_sf"/>
</dbReference>
<keyword evidence="3" id="KW-0539">Nucleus</keyword>
<comment type="caution">
    <text evidence="5">The sequence shown here is derived from an EMBL/GenBank/DDBJ whole genome shotgun (WGS) entry which is preliminary data.</text>
</comment>
<keyword evidence="2" id="KW-0804">Transcription</keyword>
<keyword evidence="6" id="KW-1185">Reference proteome</keyword>
<dbReference type="PANTHER" id="PTHR44042">
    <property type="entry name" value="DUPLICATED HOMEODOMAIN-LIKE SUPERFAMILY PROTEIN-RELATED"/>
    <property type="match status" value="1"/>
</dbReference>
<proteinExistence type="predicted"/>
<feature type="domain" description="Myb-like" evidence="4">
    <location>
        <begin position="30"/>
        <end position="74"/>
    </location>
</feature>
<reference evidence="5 6" key="1">
    <citation type="journal article" date="2020" name="G3 (Bethesda)">
        <title>Improved Reference Genome for Cyclotella cryptica CCMP332, a Model for Cell Wall Morphogenesis, Salinity Adaptation, and Lipid Production in Diatoms (Bacillariophyta).</title>
        <authorList>
            <person name="Roberts W.R."/>
            <person name="Downey K.M."/>
            <person name="Ruck E.C."/>
            <person name="Traller J.C."/>
            <person name="Alverson A.J."/>
        </authorList>
    </citation>
    <scope>NUCLEOTIDE SEQUENCE [LARGE SCALE GENOMIC DNA]</scope>
    <source>
        <strain evidence="5 6">CCMP332</strain>
    </source>
</reference>
<dbReference type="CDD" id="cd00167">
    <property type="entry name" value="SANT"/>
    <property type="match status" value="1"/>
</dbReference>
<dbReference type="NCBIfam" id="TIGR01557">
    <property type="entry name" value="myb_SHAQKYF"/>
    <property type="match status" value="1"/>
</dbReference>
<evidence type="ECO:0000259" key="4">
    <source>
        <dbReference type="Pfam" id="PF00249"/>
    </source>
</evidence>
<dbReference type="EMBL" id="JABMIG020000065">
    <property type="protein sequence ID" value="KAL3796145.1"/>
    <property type="molecule type" value="Genomic_DNA"/>
</dbReference>
<evidence type="ECO:0000313" key="6">
    <source>
        <dbReference type="Proteomes" id="UP001516023"/>
    </source>
</evidence>
<name>A0ABD3Q736_9STRA</name>
<organism evidence="5 6">
    <name type="scientific">Cyclotella cryptica</name>
    <dbReference type="NCBI Taxonomy" id="29204"/>
    <lineage>
        <taxon>Eukaryota</taxon>
        <taxon>Sar</taxon>
        <taxon>Stramenopiles</taxon>
        <taxon>Ochrophyta</taxon>
        <taxon>Bacillariophyta</taxon>
        <taxon>Coscinodiscophyceae</taxon>
        <taxon>Thalassiosirophycidae</taxon>
        <taxon>Stephanodiscales</taxon>
        <taxon>Stephanodiscaceae</taxon>
        <taxon>Cyclotella</taxon>
    </lineage>
</organism>
<dbReference type="InterPro" id="IPR006447">
    <property type="entry name" value="Myb_dom_plants"/>
</dbReference>
<dbReference type="Pfam" id="PF00249">
    <property type="entry name" value="Myb_DNA-binding"/>
    <property type="match status" value="1"/>
</dbReference>
<dbReference type="SUPFAM" id="SSF46689">
    <property type="entry name" value="Homeodomain-like"/>
    <property type="match status" value="1"/>
</dbReference>
<dbReference type="Proteomes" id="UP001516023">
    <property type="component" value="Unassembled WGS sequence"/>
</dbReference>
<evidence type="ECO:0000313" key="5">
    <source>
        <dbReference type="EMBL" id="KAL3796145.1"/>
    </source>
</evidence>
<protein>
    <recommendedName>
        <fullName evidence="4">Myb-like domain-containing protein</fullName>
    </recommendedName>
</protein>
<dbReference type="Gene3D" id="1.10.10.60">
    <property type="entry name" value="Homeodomain-like"/>
    <property type="match status" value="1"/>
</dbReference>
<evidence type="ECO:0000256" key="1">
    <source>
        <dbReference type="ARBA" id="ARBA00023015"/>
    </source>
</evidence>
<evidence type="ECO:0000256" key="2">
    <source>
        <dbReference type="ARBA" id="ARBA00023163"/>
    </source>
</evidence>
<evidence type="ECO:0000256" key="3">
    <source>
        <dbReference type="ARBA" id="ARBA00023242"/>
    </source>
</evidence>
<keyword evidence="1" id="KW-0805">Transcription regulation</keyword>